<dbReference type="Proteomes" id="UP000041254">
    <property type="component" value="Unassembled WGS sequence"/>
</dbReference>
<dbReference type="GO" id="GO:0032367">
    <property type="term" value="P:intracellular cholesterol transport"/>
    <property type="evidence" value="ECO:0007669"/>
    <property type="project" value="InterPro"/>
</dbReference>
<protein>
    <submittedName>
        <fullName evidence="2">Uncharacterized protein</fullName>
    </submittedName>
</protein>
<dbReference type="GO" id="GO:0005802">
    <property type="term" value="C:trans-Golgi network"/>
    <property type="evidence" value="ECO:0007669"/>
    <property type="project" value="InterPro"/>
</dbReference>
<dbReference type="Gene3D" id="1.25.10.10">
    <property type="entry name" value="Leucine-rich Repeat Variant"/>
    <property type="match status" value="1"/>
</dbReference>
<dbReference type="SUPFAM" id="SSF48371">
    <property type="entry name" value="ARM repeat"/>
    <property type="match status" value="1"/>
</dbReference>
<name>A0A0G4GZ62_VITBC</name>
<dbReference type="AlphaFoldDB" id="A0A0G4GZ62"/>
<gene>
    <name evidence="2" type="ORF">Vbra_3411</name>
</gene>
<evidence type="ECO:0000256" key="1">
    <source>
        <dbReference type="SAM" id="MobiDB-lite"/>
    </source>
</evidence>
<dbReference type="VEuPathDB" id="CryptoDB:Vbra_3411"/>
<sequence length="461" mass="50556">MAEKHSERQQQQQEQQQAAVEREKEKEEKRVADESVLVAWFVNELALGLVEGVGVILEWSHPTYNTPCHTPMGYSVIDQADQPAAQPSLDTGVTCVGAFCTLLRSVAVVFGPAVRQRVFDAVFFRHLPVSRPQEQESDSSEINAPLVVPRQGVETASNVSMSTSHRRLLPVYVTAFVVHQPPAQAGRFLMETLTSYGHEWCGWRLSSHRLLFDHTIRTLGQHQPLTVLSILWQLVNHQDTKTRLAVIDSFEVLLGALDTEQVARRVLPALFTLSRDADPSVTVRSIQALRGPLLNAFPLTHTETPPPCGHQQPQEKILSEVTAHITGLLDGGGSDVVRACLDVFYGVTAAVAHTSGFGLGGEEGEEENVLTTFIVPHVCRLATLPEYSTHRGVCSRVAECLMNIARCPLPKPLMAAAVLPSLRHLAGTPDVPAAPAISQELRSELWALIRAIEKPHGEQLA</sequence>
<feature type="compositionally biased region" description="Low complexity" evidence="1">
    <location>
        <begin position="9"/>
        <end position="19"/>
    </location>
</feature>
<proteinExistence type="predicted"/>
<organism evidence="2 3">
    <name type="scientific">Vitrella brassicaformis (strain CCMP3155)</name>
    <dbReference type="NCBI Taxonomy" id="1169540"/>
    <lineage>
        <taxon>Eukaryota</taxon>
        <taxon>Sar</taxon>
        <taxon>Alveolata</taxon>
        <taxon>Colpodellida</taxon>
        <taxon>Vitrellaceae</taxon>
        <taxon>Vitrella</taxon>
    </lineage>
</organism>
<dbReference type="PANTHER" id="PTHR32059">
    <property type="entry name" value="RAB11-BINDING PROTEIN RELCH"/>
    <property type="match status" value="1"/>
</dbReference>
<accession>A0A0G4GZ62</accession>
<dbReference type="PANTHER" id="PTHR32059:SF0">
    <property type="entry name" value="RAB11-BINDING PROTEIN RELCH"/>
    <property type="match status" value="1"/>
</dbReference>
<evidence type="ECO:0000313" key="2">
    <source>
        <dbReference type="EMBL" id="CEM36454.1"/>
    </source>
</evidence>
<dbReference type="EMBL" id="CDMY01000892">
    <property type="protein sequence ID" value="CEM36454.1"/>
    <property type="molecule type" value="Genomic_DNA"/>
</dbReference>
<reference evidence="2 3" key="1">
    <citation type="submission" date="2014-11" db="EMBL/GenBank/DDBJ databases">
        <authorList>
            <person name="Zhu J."/>
            <person name="Qi W."/>
            <person name="Song R."/>
        </authorList>
    </citation>
    <scope>NUCLEOTIDE SEQUENCE [LARGE SCALE GENOMIC DNA]</scope>
</reference>
<keyword evidence="3" id="KW-1185">Reference proteome</keyword>
<feature type="region of interest" description="Disordered" evidence="1">
    <location>
        <begin position="1"/>
        <end position="26"/>
    </location>
</feature>
<dbReference type="InterPro" id="IPR040362">
    <property type="entry name" value="RELCH"/>
</dbReference>
<dbReference type="InParanoid" id="A0A0G4GZ62"/>
<dbReference type="InterPro" id="IPR016024">
    <property type="entry name" value="ARM-type_fold"/>
</dbReference>
<dbReference type="InterPro" id="IPR011989">
    <property type="entry name" value="ARM-like"/>
</dbReference>
<evidence type="ECO:0000313" key="3">
    <source>
        <dbReference type="Proteomes" id="UP000041254"/>
    </source>
</evidence>
<dbReference type="GO" id="GO:0055037">
    <property type="term" value="C:recycling endosome"/>
    <property type="evidence" value="ECO:0007669"/>
    <property type="project" value="TreeGrafter"/>
</dbReference>
<dbReference type="OrthoDB" id="1695393at2759"/>